<dbReference type="RefSeq" id="WP_094368465.1">
    <property type="nucleotide sequence ID" value="NZ_NOJY02000001.1"/>
</dbReference>
<dbReference type="OrthoDB" id="1910715at2"/>
<comment type="caution">
    <text evidence="2">The sequence shown here is derived from an EMBL/GenBank/DDBJ whole genome shotgun (WGS) entry which is preliminary data.</text>
</comment>
<evidence type="ECO:0000313" key="2">
    <source>
        <dbReference type="EMBL" id="RDY29752.1"/>
    </source>
</evidence>
<dbReference type="NCBIfam" id="TIGR01558">
    <property type="entry name" value="sm_term_P27"/>
    <property type="match status" value="1"/>
</dbReference>
<evidence type="ECO:0000256" key="1">
    <source>
        <dbReference type="SAM" id="MobiDB-lite"/>
    </source>
</evidence>
<proteinExistence type="predicted"/>
<dbReference type="Proteomes" id="UP000215694">
    <property type="component" value="Unassembled WGS sequence"/>
</dbReference>
<dbReference type="Pfam" id="PF05119">
    <property type="entry name" value="Terminase_4"/>
    <property type="match status" value="1"/>
</dbReference>
<evidence type="ECO:0000313" key="3">
    <source>
        <dbReference type="Proteomes" id="UP000215694"/>
    </source>
</evidence>
<dbReference type="EMBL" id="NOJY02000001">
    <property type="protein sequence ID" value="RDY29752.1"/>
    <property type="molecule type" value="Genomic_DNA"/>
</dbReference>
<accession>A0A371JAG8</accession>
<dbReference type="InterPro" id="IPR006448">
    <property type="entry name" value="Phage_term_ssu_P27"/>
</dbReference>
<organism evidence="2 3">
    <name type="scientific">Romboutsia weinsteinii</name>
    <dbReference type="NCBI Taxonomy" id="2020949"/>
    <lineage>
        <taxon>Bacteria</taxon>
        <taxon>Bacillati</taxon>
        <taxon>Bacillota</taxon>
        <taxon>Clostridia</taxon>
        <taxon>Peptostreptococcales</taxon>
        <taxon>Peptostreptococcaceae</taxon>
        <taxon>Romboutsia</taxon>
    </lineage>
</organism>
<protein>
    <submittedName>
        <fullName evidence="2">Phage terminase small subunit P27 family</fullName>
    </submittedName>
</protein>
<sequence length="164" mass="18684">MAKPRVPMELQSKKVSKEERERRIQAENELVGDRSLLSTPPEHLREPEKEIYLELVKPLLHIKALANADREIIAICANAKYRMLQANELIEQYGLLVNKENTKTHQVELVENPAIKTFKTYEGIFNRNMTAIGMSASARSKFAANVDNEQKENKLNNLLSGLRG</sequence>
<feature type="region of interest" description="Disordered" evidence="1">
    <location>
        <begin position="1"/>
        <end position="27"/>
    </location>
</feature>
<keyword evidence="3" id="KW-1185">Reference proteome</keyword>
<name>A0A371JAG8_9FIRM</name>
<reference evidence="2 3" key="1">
    <citation type="journal article" date="2017" name="Genome Announc.">
        <title>Draft Genome Sequence of Romboutsia weinsteinii sp. nov. Strain CCRI-19649(T) Isolated from Surface Water.</title>
        <authorList>
            <person name="Maheux A.F."/>
            <person name="Boudreau D.K."/>
            <person name="Berube E."/>
            <person name="Boissinot M."/>
            <person name="Cantin P."/>
            <person name="Raymond F."/>
            <person name="Corbeil J."/>
            <person name="Omar R.F."/>
            <person name="Bergeron M.G."/>
        </authorList>
    </citation>
    <scope>NUCLEOTIDE SEQUENCE [LARGE SCALE GENOMIC DNA]</scope>
    <source>
        <strain evidence="2 3">CCRI-19649</strain>
    </source>
</reference>
<feature type="compositionally biased region" description="Basic and acidic residues" evidence="1">
    <location>
        <begin position="11"/>
        <end position="26"/>
    </location>
</feature>
<dbReference type="AlphaFoldDB" id="A0A371JAG8"/>
<gene>
    <name evidence="2" type="ORF">CHL78_000860</name>
</gene>